<dbReference type="InParanoid" id="A0A059D9N4"/>
<dbReference type="STRING" id="71139.A0A059D9N4"/>
<evidence type="ECO:0008006" key="2">
    <source>
        <dbReference type="Google" id="ProtNLM"/>
    </source>
</evidence>
<proteinExistence type="predicted"/>
<reference evidence="1" key="1">
    <citation type="submission" date="2013-07" db="EMBL/GenBank/DDBJ databases">
        <title>The genome of Eucalyptus grandis.</title>
        <authorList>
            <person name="Schmutz J."/>
            <person name="Hayes R."/>
            <person name="Myburg A."/>
            <person name="Tuskan G."/>
            <person name="Grattapaglia D."/>
            <person name="Rokhsar D.S."/>
        </authorList>
    </citation>
    <scope>NUCLEOTIDE SEQUENCE</scope>
    <source>
        <tissue evidence="1">Leaf extractions</tissue>
    </source>
</reference>
<sequence length="216" mass="23917">MGNAVSPCLRHNSSSKSQSVKLIFCEGTTRMLAGNRPHIAGDIMFECPDKMVLHADSFFLGRAIPLLAIDDELIPGETYFVLPIDFFSGNTLSSSTIASLCSNSRKQSLVSFSDSDSPFEYVKNEDGKVLIKVVPQFITRLIAAQNNNDNIAGGNADTAGSRGFLCSTPELQKHYDQLVGSKVQVWSPKLETISEYKTRVLPSKLIRLEWKKKERQ</sequence>
<dbReference type="PANTHER" id="PTHR33052">
    <property type="entry name" value="DUF4228 DOMAIN PROTEIN-RELATED"/>
    <property type="match status" value="1"/>
</dbReference>
<dbReference type="OMA" id="GTREHIW"/>
<gene>
    <name evidence="1" type="ORF">EUGRSUZ_B03728</name>
</gene>
<name>A0A059D9N4_EUCGR</name>
<evidence type="ECO:0000313" key="1">
    <source>
        <dbReference type="EMBL" id="KCW87214.1"/>
    </source>
</evidence>
<dbReference type="Pfam" id="PF14009">
    <property type="entry name" value="PADRE"/>
    <property type="match status" value="1"/>
</dbReference>
<dbReference type="FunCoup" id="A0A059D9N4">
    <property type="interactions" value="16"/>
</dbReference>
<dbReference type="EMBL" id="KK198754">
    <property type="protein sequence ID" value="KCW87214.1"/>
    <property type="molecule type" value="Genomic_DNA"/>
</dbReference>
<dbReference type="InterPro" id="IPR025322">
    <property type="entry name" value="PADRE_dom"/>
</dbReference>
<dbReference type="Gramene" id="KCW87214">
    <property type="protein sequence ID" value="KCW87214"/>
    <property type="gene ID" value="EUGRSUZ_B03728"/>
</dbReference>
<accession>A0A059D9N4</accession>
<protein>
    <recommendedName>
        <fullName evidence="2">DUF4228 domain-containing protein</fullName>
    </recommendedName>
</protein>
<dbReference type="AlphaFoldDB" id="A0A059D9N4"/>
<organism evidence="1">
    <name type="scientific">Eucalyptus grandis</name>
    <name type="common">Flooded gum</name>
    <dbReference type="NCBI Taxonomy" id="71139"/>
    <lineage>
        <taxon>Eukaryota</taxon>
        <taxon>Viridiplantae</taxon>
        <taxon>Streptophyta</taxon>
        <taxon>Embryophyta</taxon>
        <taxon>Tracheophyta</taxon>
        <taxon>Spermatophyta</taxon>
        <taxon>Magnoliopsida</taxon>
        <taxon>eudicotyledons</taxon>
        <taxon>Gunneridae</taxon>
        <taxon>Pentapetalae</taxon>
        <taxon>rosids</taxon>
        <taxon>malvids</taxon>
        <taxon>Myrtales</taxon>
        <taxon>Myrtaceae</taxon>
        <taxon>Myrtoideae</taxon>
        <taxon>Eucalypteae</taxon>
        <taxon>Eucalyptus</taxon>
    </lineage>
</organism>